<organism evidence="1 2">
    <name type="scientific">Clavibacter lycopersici</name>
    <dbReference type="NCBI Taxonomy" id="2301718"/>
    <lineage>
        <taxon>Bacteria</taxon>
        <taxon>Bacillati</taxon>
        <taxon>Actinomycetota</taxon>
        <taxon>Actinomycetes</taxon>
        <taxon>Micrococcales</taxon>
        <taxon>Microbacteriaceae</taxon>
        <taxon>Clavibacter</taxon>
    </lineage>
</organism>
<dbReference type="OrthoDB" id="5113951at2"/>
<accession>A0A399SSK6</accession>
<evidence type="ECO:0000313" key="1">
    <source>
        <dbReference type="EMBL" id="RIJ45904.1"/>
    </source>
</evidence>
<sequence>MSCIRFTTAAQLEALHRTAPAVLTAEQAAALHPAPEVTPSKIRRLRLLAEHRDPKVRESVASSLHAPIDVQRALARDADEGVRACLARNSAAPAAVLTMLVGDTSERVRSWLAVNDATPRAAVAMLECDESPAVRDLLRWREAHIEAPAEPEPAEVVEVVAH</sequence>
<keyword evidence="2" id="KW-1185">Reference proteome</keyword>
<evidence type="ECO:0000313" key="2">
    <source>
        <dbReference type="Proteomes" id="UP000266484"/>
    </source>
</evidence>
<dbReference type="SUPFAM" id="SSF48371">
    <property type="entry name" value="ARM repeat"/>
    <property type="match status" value="1"/>
</dbReference>
<dbReference type="AlphaFoldDB" id="A0A399SSK6"/>
<dbReference type="Gene3D" id="1.25.10.10">
    <property type="entry name" value="Leucine-rich Repeat Variant"/>
    <property type="match status" value="1"/>
</dbReference>
<evidence type="ECO:0008006" key="3">
    <source>
        <dbReference type="Google" id="ProtNLM"/>
    </source>
</evidence>
<dbReference type="RefSeq" id="WP_119382955.1">
    <property type="nucleotide sequence ID" value="NZ_QWGT01000316.1"/>
</dbReference>
<dbReference type="InterPro" id="IPR016024">
    <property type="entry name" value="ARM-type_fold"/>
</dbReference>
<dbReference type="InterPro" id="IPR011989">
    <property type="entry name" value="ARM-like"/>
</dbReference>
<reference evidence="1 2" key="1">
    <citation type="submission" date="2018-08" db="EMBL/GenBank/DDBJ databases">
        <title>Genome Sequence of Clavibacter michiganensis Subspecies type strains, and the Atypical Peach-Colored Strains Isolated from Tomato.</title>
        <authorList>
            <person name="Osdaghi E."/>
            <person name="Portier P."/>
            <person name="Briand M."/>
            <person name="Jacques M.-A."/>
        </authorList>
    </citation>
    <scope>NUCLEOTIDE SEQUENCE [LARGE SCALE GENOMIC DNA]</scope>
    <source>
        <strain evidence="1 2">CFBP 8615</strain>
    </source>
</reference>
<protein>
    <recommendedName>
        <fullName evidence="3">HEAT repeat domain-containing protein</fullName>
    </recommendedName>
</protein>
<comment type="caution">
    <text evidence="1">The sequence shown here is derived from an EMBL/GenBank/DDBJ whole genome shotgun (WGS) entry which is preliminary data.</text>
</comment>
<name>A0A399SSK6_9MICO</name>
<dbReference type="Proteomes" id="UP000266484">
    <property type="component" value="Unassembled WGS sequence"/>
</dbReference>
<proteinExistence type="predicted"/>
<dbReference type="EMBL" id="QWGT01000316">
    <property type="protein sequence ID" value="RIJ45904.1"/>
    <property type="molecule type" value="Genomic_DNA"/>
</dbReference>
<gene>
    <name evidence="1" type="ORF">DZG00_14460</name>
</gene>